<dbReference type="EMBL" id="KV907494">
    <property type="protein sequence ID" value="OOG00030.1"/>
    <property type="molecule type" value="Genomic_DNA"/>
</dbReference>
<evidence type="ECO:0000313" key="2">
    <source>
        <dbReference type="Proteomes" id="UP000188318"/>
    </source>
</evidence>
<proteinExistence type="predicted"/>
<dbReference type="VEuPathDB" id="FungiDB:ASPCADRAFT_161491"/>
<sequence length="310" mass="35830">MGDGREIRIFGDLWLPDPEQVLPEQELLHVRRLLILIKEFEVRQAEGPKRIENLIDIHEEFVFALRAAMKAKVEICWGGNVRHRMLKKLDLEPLLLWGDFAGFLLYLELTPQRTGLKRFVIFIAHPQRFMYVKNDAERAQAWPALQQIFALLGQLKPGQVSEITNPQSNAIDDMILRRTRIHRIAKYWHGLNELLSGIIPCIGATTRLTQAVNVQTTIGFLPTEFLAEFQKSDCWDWADLPDPVVEFIQAQNGLKFNKREISCRSDLEVAFYLLQQCEGQSCDFRHPLTCNLGFDCLRLDDCSSKEALRR</sequence>
<dbReference type="STRING" id="602072.A0A1R3RZU4"/>
<dbReference type="OMA" id="EICWGAN"/>
<keyword evidence="2" id="KW-1185">Reference proteome</keyword>
<organism evidence="1 2">
    <name type="scientific">Aspergillus carbonarius (strain ITEM 5010)</name>
    <dbReference type="NCBI Taxonomy" id="602072"/>
    <lineage>
        <taxon>Eukaryota</taxon>
        <taxon>Fungi</taxon>
        <taxon>Dikarya</taxon>
        <taxon>Ascomycota</taxon>
        <taxon>Pezizomycotina</taxon>
        <taxon>Eurotiomycetes</taxon>
        <taxon>Eurotiomycetidae</taxon>
        <taxon>Eurotiales</taxon>
        <taxon>Aspergillaceae</taxon>
        <taxon>Aspergillus</taxon>
        <taxon>Aspergillus subgen. Circumdati</taxon>
    </lineage>
</organism>
<accession>A0A1R3RZU4</accession>
<reference evidence="2" key="1">
    <citation type="journal article" date="2017" name="Genome Biol.">
        <title>Comparative genomics reveals high biological diversity and specific adaptations in the industrially and medically important fungal genus Aspergillus.</title>
        <authorList>
            <person name="de Vries R.P."/>
            <person name="Riley R."/>
            <person name="Wiebenga A."/>
            <person name="Aguilar-Osorio G."/>
            <person name="Amillis S."/>
            <person name="Uchima C.A."/>
            <person name="Anderluh G."/>
            <person name="Asadollahi M."/>
            <person name="Askin M."/>
            <person name="Barry K."/>
            <person name="Battaglia E."/>
            <person name="Bayram O."/>
            <person name="Benocci T."/>
            <person name="Braus-Stromeyer S.A."/>
            <person name="Caldana C."/>
            <person name="Canovas D."/>
            <person name="Cerqueira G.C."/>
            <person name="Chen F."/>
            <person name="Chen W."/>
            <person name="Choi C."/>
            <person name="Clum A."/>
            <person name="Dos Santos R.A."/>
            <person name="Damasio A.R."/>
            <person name="Diallinas G."/>
            <person name="Emri T."/>
            <person name="Fekete E."/>
            <person name="Flipphi M."/>
            <person name="Freyberg S."/>
            <person name="Gallo A."/>
            <person name="Gournas C."/>
            <person name="Habgood R."/>
            <person name="Hainaut M."/>
            <person name="Harispe M.L."/>
            <person name="Henrissat B."/>
            <person name="Hilden K.S."/>
            <person name="Hope R."/>
            <person name="Hossain A."/>
            <person name="Karabika E."/>
            <person name="Karaffa L."/>
            <person name="Karanyi Z."/>
            <person name="Krasevec N."/>
            <person name="Kuo A."/>
            <person name="Kusch H."/>
            <person name="LaButti K."/>
            <person name="Lagendijk E.L."/>
            <person name="Lapidus A."/>
            <person name="Levasseur A."/>
            <person name="Lindquist E."/>
            <person name="Lipzen A."/>
            <person name="Logrieco A.F."/>
            <person name="MacCabe A."/>
            <person name="Maekelae M.R."/>
            <person name="Malavazi I."/>
            <person name="Melin P."/>
            <person name="Meyer V."/>
            <person name="Mielnichuk N."/>
            <person name="Miskei M."/>
            <person name="Molnar A.P."/>
            <person name="Mule G."/>
            <person name="Ngan C.Y."/>
            <person name="Orejas M."/>
            <person name="Orosz E."/>
            <person name="Ouedraogo J.P."/>
            <person name="Overkamp K.M."/>
            <person name="Park H.-S."/>
            <person name="Perrone G."/>
            <person name="Piumi F."/>
            <person name="Punt P.J."/>
            <person name="Ram A.F."/>
            <person name="Ramon A."/>
            <person name="Rauscher S."/>
            <person name="Record E."/>
            <person name="Riano-Pachon D.M."/>
            <person name="Robert V."/>
            <person name="Roehrig J."/>
            <person name="Ruller R."/>
            <person name="Salamov A."/>
            <person name="Salih N.S."/>
            <person name="Samson R.A."/>
            <person name="Sandor E."/>
            <person name="Sanguinetti M."/>
            <person name="Schuetze T."/>
            <person name="Sepcic K."/>
            <person name="Shelest E."/>
            <person name="Sherlock G."/>
            <person name="Sophianopoulou V."/>
            <person name="Squina F.M."/>
            <person name="Sun H."/>
            <person name="Susca A."/>
            <person name="Todd R.B."/>
            <person name="Tsang A."/>
            <person name="Unkles S.E."/>
            <person name="van de Wiele N."/>
            <person name="van Rossen-Uffink D."/>
            <person name="Oliveira J.V."/>
            <person name="Vesth T.C."/>
            <person name="Visser J."/>
            <person name="Yu J.-H."/>
            <person name="Zhou M."/>
            <person name="Andersen M.R."/>
            <person name="Archer D.B."/>
            <person name="Baker S.E."/>
            <person name="Benoit I."/>
            <person name="Brakhage A.A."/>
            <person name="Braus G.H."/>
            <person name="Fischer R."/>
            <person name="Frisvad J.C."/>
            <person name="Goldman G.H."/>
            <person name="Houbraken J."/>
            <person name="Oakley B."/>
            <person name="Pocsi I."/>
            <person name="Scazzocchio C."/>
            <person name="Seiboth B."/>
            <person name="vanKuyk P.A."/>
            <person name="Wortman J."/>
            <person name="Dyer P.S."/>
            <person name="Grigoriev I.V."/>
        </authorList>
    </citation>
    <scope>NUCLEOTIDE SEQUENCE [LARGE SCALE GENOMIC DNA]</scope>
    <source>
        <strain evidence="2">ITEM 5010</strain>
    </source>
</reference>
<protein>
    <submittedName>
        <fullName evidence="1">Uncharacterized protein</fullName>
    </submittedName>
</protein>
<dbReference type="Proteomes" id="UP000188318">
    <property type="component" value="Unassembled WGS sequence"/>
</dbReference>
<gene>
    <name evidence="1" type="ORF">ASPCADRAFT_161491</name>
</gene>
<name>A0A1R3RZU4_ASPC5</name>
<dbReference type="AlphaFoldDB" id="A0A1R3RZU4"/>
<dbReference type="OrthoDB" id="5209368at2759"/>
<evidence type="ECO:0000313" key="1">
    <source>
        <dbReference type="EMBL" id="OOG00030.1"/>
    </source>
</evidence>